<evidence type="ECO:0000259" key="4">
    <source>
        <dbReference type="Pfam" id="PF01261"/>
    </source>
</evidence>
<feature type="domain" description="Xylose isomerase-like TIM barrel" evidence="4">
    <location>
        <begin position="21"/>
        <end position="243"/>
    </location>
</feature>
<dbReference type="EMBL" id="JAEEGA010000011">
    <property type="protein sequence ID" value="MBP1042654.1"/>
    <property type="molecule type" value="Genomic_DNA"/>
</dbReference>
<feature type="active site" description="Proton donor/acceptor" evidence="3">
    <location>
        <position position="133"/>
    </location>
</feature>
<accession>A0A940PCY5</accession>
<comment type="caution">
    <text evidence="5">The sequence shown here is derived from an EMBL/GenBank/DDBJ whole genome shotgun (WGS) entry which is preliminary data.</text>
</comment>
<keyword evidence="6" id="KW-1185">Reference proteome</keyword>
<dbReference type="Gene3D" id="3.20.20.150">
    <property type="entry name" value="Divalent-metal-dependent TIM barrel enzymes"/>
    <property type="match status" value="1"/>
</dbReference>
<keyword evidence="1 2" id="KW-0413">Isomerase</keyword>
<dbReference type="PANTHER" id="PTHR43489:SF3">
    <property type="entry name" value="XYLOSE ISOMERASE DOMAIN PROTEIN TIM BARREL"/>
    <property type="match status" value="1"/>
</dbReference>
<evidence type="ECO:0000256" key="2">
    <source>
        <dbReference type="PIRNR" id="PIRNR006241"/>
    </source>
</evidence>
<sequence length="253" mass="28883">MELSICTDSVFGNSETVAAMRQVKALGINAIEFWSWWDKDIEAINQARQELNMKIVGICTKFISLTDSSERERYLTGLVETIEVAKRLGCSLIISQVGNHLDISTDLQKRSIVKGLRLAKELLEEADITLVIEPLNTKIDHPDYFLWSSDVARDIIFEVASPNVKLLFDFYHQQIMEGDLIRQSSLLIDEIGHFHLAGNPGRNEPESGEIDYQAVIYQLAKLNYQGYIGFEYFPQKDVSETLKRWQAFFATLK</sequence>
<evidence type="ECO:0000313" key="5">
    <source>
        <dbReference type="EMBL" id="MBP1042654.1"/>
    </source>
</evidence>
<dbReference type="SUPFAM" id="SSF51658">
    <property type="entry name" value="Xylose isomerase-like"/>
    <property type="match status" value="1"/>
</dbReference>
<evidence type="ECO:0000256" key="1">
    <source>
        <dbReference type="ARBA" id="ARBA00023235"/>
    </source>
</evidence>
<feature type="active site" description="Proton donor/acceptor" evidence="3">
    <location>
        <position position="231"/>
    </location>
</feature>
<gene>
    <name evidence="5" type="ORF">I6N95_16680</name>
</gene>
<dbReference type="PIRSF" id="PIRSF006241">
    <property type="entry name" value="HyI"/>
    <property type="match status" value="1"/>
</dbReference>
<dbReference type="InterPro" id="IPR036237">
    <property type="entry name" value="Xyl_isomerase-like_sf"/>
</dbReference>
<dbReference type="InterPro" id="IPR026040">
    <property type="entry name" value="HyI-like"/>
</dbReference>
<dbReference type="RefSeq" id="WP_209530026.1">
    <property type="nucleotide sequence ID" value="NZ_JAEEGA010000011.1"/>
</dbReference>
<dbReference type="InterPro" id="IPR013022">
    <property type="entry name" value="Xyl_isomerase-like_TIM-brl"/>
</dbReference>
<comment type="similarity">
    <text evidence="2">Belongs to the hyi family.</text>
</comment>
<dbReference type="GO" id="GO:0016853">
    <property type="term" value="F:isomerase activity"/>
    <property type="evidence" value="ECO:0007669"/>
    <property type="project" value="UniProtKB-KW"/>
</dbReference>
<proteinExistence type="inferred from homology"/>
<dbReference type="Pfam" id="PF01261">
    <property type="entry name" value="AP_endonuc_2"/>
    <property type="match status" value="1"/>
</dbReference>
<organism evidence="5 6">
    <name type="scientific">Vagococcus allomyrinae</name>
    <dbReference type="NCBI Taxonomy" id="2794353"/>
    <lineage>
        <taxon>Bacteria</taxon>
        <taxon>Bacillati</taxon>
        <taxon>Bacillota</taxon>
        <taxon>Bacilli</taxon>
        <taxon>Lactobacillales</taxon>
        <taxon>Enterococcaceae</taxon>
        <taxon>Vagococcus</taxon>
    </lineage>
</organism>
<dbReference type="Proteomes" id="UP000674938">
    <property type="component" value="Unassembled WGS sequence"/>
</dbReference>
<evidence type="ECO:0000256" key="3">
    <source>
        <dbReference type="PIRSR" id="PIRSR006241-50"/>
    </source>
</evidence>
<dbReference type="InterPro" id="IPR050417">
    <property type="entry name" value="Sugar_Epim/Isomerase"/>
</dbReference>
<dbReference type="AlphaFoldDB" id="A0A940PCY5"/>
<protein>
    <submittedName>
        <fullName evidence="5">TIM barrel protein</fullName>
    </submittedName>
</protein>
<evidence type="ECO:0000313" key="6">
    <source>
        <dbReference type="Proteomes" id="UP000674938"/>
    </source>
</evidence>
<dbReference type="PANTHER" id="PTHR43489">
    <property type="entry name" value="ISOMERASE"/>
    <property type="match status" value="1"/>
</dbReference>
<name>A0A940PCY5_9ENTE</name>
<reference evidence="5" key="1">
    <citation type="submission" date="2020-12" db="EMBL/GenBank/DDBJ databases">
        <title>Vagococcus allomyrinae sp. nov. and Enterococcus lavae sp. nov., isolated from the larvae of Allomyrina dichotoma.</title>
        <authorList>
            <person name="Lee S.D."/>
        </authorList>
    </citation>
    <scope>NUCLEOTIDE SEQUENCE</scope>
    <source>
        <strain evidence="5">BWB3-3</strain>
    </source>
</reference>